<sequence length="292" mass="31023">MDDRDLRQRAIELYDRFTHEGADRRAFMADLTRLAGSAAAAQALVLSIAPSAAAAEVVAADDGRVRAEDVRWTSVGNRPMAGYLATPRTGGEAAPKLLVIHENRGLTPHIRDVARRMAVAGFQALAPDLLTPAGGTPADEDRAREMIGALDLAATVRDAQSGLEWMRRRAGGAKVGAVGFCWGGAMIYRLAVADGPMLDAGVSYYGPAPAVAEVARLRTPLLVHLAGLDTRVNGTAEPFAAAARDAGKPLTLHVYPGVNHAFNNDTSAERYDAAAARTAWDRTTTFLRQQLA</sequence>
<comment type="caution">
    <text evidence="2">The sequence shown here is derived from an EMBL/GenBank/DDBJ whole genome shotgun (WGS) entry which is preliminary data.</text>
</comment>
<dbReference type="PANTHER" id="PTHR46623:SF6">
    <property type="entry name" value="ALPHA_BETA-HYDROLASES SUPERFAMILY PROTEIN"/>
    <property type="match status" value="1"/>
</dbReference>
<dbReference type="PANTHER" id="PTHR46623">
    <property type="entry name" value="CARBOXYMETHYLENEBUTENOLIDASE-RELATED"/>
    <property type="match status" value="1"/>
</dbReference>
<dbReference type="RefSeq" id="WP_167952318.1">
    <property type="nucleotide sequence ID" value="NZ_JAATJE010000001.1"/>
</dbReference>
<dbReference type="Proteomes" id="UP000734218">
    <property type="component" value="Unassembled WGS sequence"/>
</dbReference>
<keyword evidence="2" id="KW-0378">Hydrolase</keyword>
<dbReference type="InterPro" id="IPR006311">
    <property type="entry name" value="TAT_signal"/>
</dbReference>
<dbReference type="EMBL" id="JAATJE010000001">
    <property type="protein sequence ID" value="NJC32839.1"/>
    <property type="molecule type" value="Genomic_DNA"/>
</dbReference>
<dbReference type="InterPro" id="IPR051049">
    <property type="entry name" value="Dienelactone_hydrolase-like"/>
</dbReference>
<proteinExistence type="predicted"/>
<dbReference type="PROSITE" id="PS51318">
    <property type="entry name" value="TAT"/>
    <property type="match status" value="1"/>
</dbReference>
<dbReference type="SUPFAM" id="SSF53474">
    <property type="entry name" value="alpha/beta-Hydrolases"/>
    <property type="match status" value="1"/>
</dbReference>
<organism evidence="2 3">
    <name type="scientific">Sphingomonas jejuensis</name>
    <dbReference type="NCBI Taxonomy" id="904715"/>
    <lineage>
        <taxon>Bacteria</taxon>
        <taxon>Pseudomonadati</taxon>
        <taxon>Pseudomonadota</taxon>
        <taxon>Alphaproteobacteria</taxon>
        <taxon>Sphingomonadales</taxon>
        <taxon>Sphingomonadaceae</taxon>
        <taxon>Sphingomonas</taxon>
    </lineage>
</organism>
<protein>
    <submittedName>
        <fullName evidence="2">Carboxymethylenebutenolidase</fullName>
        <ecNumber evidence="2">3.1.1.45</ecNumber>
    </submittedName>
</protein>
<reference evidence="2 3" key="1">
    <citation type="submission" date="2020-03" db="EMBL/GenBank/DDBJ databases">
        <title>Genomic Encyclopedia of Type Strains, Phase IV (KMG-IV): sequencing the most valuable type-strain genomes for metagenomic binning, comparative biology and taxonomic classification.</title>
        <authorList>
            <person name="Goeker M."/>
        </authorList>
    </citation>
    <scope>NUCLEOTIDE SEQUENCE [LARGE SCALE GENOMIC DNA]</scope>
    <source>
        <strain evidence="2 3">DSM 27651</strain>
    </source>
</reference>
<evidence type="ECO:0000259" key="1">
    <source>
        <dbReference type="Pfam" id="PF01738"/>
    </source>
</evidence>
<dbReference type="Pfam" id="PF01738">
    <property type="entry name" value="DLH"/>
    <property type="match status" value="1"/>
</dbReference>
<name>A0ABX0XHY8_9SPHN</name>
<feature type="domain" description="Dienelactone hydrolase" evidence="1">
    <location>
        <begin position="80"/>
        <end position="290"/>
    </location>
</feature>
<accession>A0ABX0XHY8</accession>
<evidence type="ECO:0000313" key="3">
    <source>
        <dbReference type="Proteomes" id="UP000734218"/>
    </source>
</evidence>
<dbReference type="GO" id="GO:0008806">
    <property type="term" value="F:carboxymethylenebutenolidase activity"/>
    <property type="evidence" value="ECO:0007669"/>
    <property type="project" value="UniProtKB-EC"/>
</dbReference>
<evidence type="ECO:0000313" key="2">
    <source>
        <dbReference type="EMBL" id="NJC32839.1"/>
    </source>
</evidence>
<dbReference type="InterPro" id="IPR002925">
    <property type="entry name" value="Dienelactn_hydro"/>
</dbReference>
<keyword evidence="3" id="KW-1185">Reference proteome</keyword>
<dbReference type="InterPro" id="IPR029058">
    <property type="entry name" value="AB_hydrolase_fold"/>
</dbReference>
<gene>
    <name evidence="2" type="ORF">GGR88_000313</name>
</gene>
<dbReference type="Gene3D" id="3.40.50.1820">
    <property type="entry name" value="alpha/beta hydrolase"/>
    <property type="match status" value="1"/>
</dbReference>
<dbReference type="EC" id="3.1.1.45" evidence="2"/>